<dbReference type="Proteomes" id="UP001456524">
    <property type="component" value="Unassembled WGS sequence"/>
</dbReference>
<keyword evidence="2" id="KW-1185">Reference proteome</keyword>
<evidence type="ECO:0008006" key="3">
    <source>
        <dbReference type="Google" id="ProtNLM"/>
    </source>
</evidence>
<organism evidence="1 2">
    <name type="scientific">Phyllosticta citrichinensis</name>
    <dbReference type="NCBI Taxonomy" id="1130410"/>
    <lineage>
        <taxon>Eukaryota</taxon>
        <taxon>Fungi</taxon>
        <taxon>Dikarya</taxon>
        <taxon>Ascomycota</taxon>
        <taxon>Pezizomycotina</taxon>
        <taxon>Dothideomycetes</taxon>
        <taxon>Dothideomycetes incertae sedis</taxon>
        <taxon>Botryosphaeriales</taxon>
        <taxon>Phyllostictaceae</taxon>
        <taxon>Phyllosticta</taxon>
    </lineage>
</organism>
<evidence type="ECO:0000313" key="2">
    <source>
        <dbReference type="Proteomes" id="UP001456524"/>
    </source>
</evidence>
<accession>A0ABR1XHC3</accession>
<dbReference type="SUPFAM" id="SSF56112">
    <property type="entry name" value="Protein kinase-like (PK-like)"/>
    <property type="match status" value="1"/>
</dbReference>
<sequence>MSEAAAMRFVASRTSLRVPPVHDAYEKDGLDYIFMSRVDGHLLSDVWKDLTVEKRDHVTDQLRQYVQQLREIRGDFSGALWRLPSEDTLSKHFAAVTTGKIQYGPFDSRREYNEGLVQALCHSRPRGVLGDSDYALAEELLARTKSTIISGKTSTRS</sequence>
<dbReference type="InterPro" id="IPR011009">
    <property type="entry name" value="Kinase-like_dom_sf"/>
</dbReference>
<reference evidence="1 2" key="1">
    <citation type="journal article" date="2022" name="G3 (Bethesda)">
        <title>Enemy or ally: a genomic approach to elucidate the lifestyle of Phyllosticta citrichinaensis.</title>
        <authorList>
            <person name="Buijs V.A."/>
            <person name="Groenewald J.Z."/>
            <person name="Haridas S."/>
            <person name="LaButti K.M."/>
            <person name="Lipzen A."/>
            <person name="Martin F.M."/>
            <person name="Barry K."/>
            <person name="Grigoriev I.V."/>
            <person name="Crous P.W."/>
            <person name="Seidl M.F."/>
        </authorList>
    </citation>
    <scope>NUCLEOTIDE SEQUENCE [LARGE SCALE GENOMIC DNA]</scope>
    <source>
        <strain evidence="1 2">CBS 129764</strain>
    </source>
</reference>
<comment type="caution">
    <text evidence="1">The sequence shown here is derived from an EMBL/GenBank/DDBJ whole genome shotgun (WGS) entry which is preliminary data.</text>
</comment>
<proteinExistence type="predicted"/>
<dbReference type="InterPro" id="IPR051678">
    <property type="entry name" value="AGP_Transferase"/>
</dbReference>
<evidence type="ECO:0000313" key="1">
    <source>
        <dbReference type="EMBL" id="KAK8154714.1"/>
    </source>
</evidence>
<gene>
    <name evidence="1" type="ORF">IWX90DRAFT_444047</name>
</gene>
<dbReference type="PANTHER" id="PTHR21310">
    <property type="entry name" value="AMINOGLYCOSIDE PHOSPHOTRANSFERASE-RELATED-RELATED"/>
    <property type="match status" value="1"/>
</dbReference>
<protein>
    <recommendedName>
        <fullName evidence="3">Aminoglycoside phosphotransferase domain-containing protein</fullName>
    </recommendedName>
</protein>
<dbReference type="PANTHER" id="PTHR21310:SF58">
    <property type="entry name" value="AMINOGLYCOSIDE PHOSPHOTRANSFERASE DOMAIN-CONTAINING PROTEIN"/>
    <property type="match status" value="1"/>
</dbReference>
<name>A0ABR1XHC3_9PEZI</name>
<dbReference type="EMBL" id="JBBWUH010000011">
    <property type="protein sequence ID" value="KAK8154714.1"/>
    <property type="molecule type" value="Genomic_DNA"/>
</dbReference>